<protein>
    <submittedName>
        <fullName evidence="2">Uncharacterized protein</fullName>
    </submittedName>
</protein>
<dbReference type="Proteomes" id="UP001054837">
    <property type="component" value="Unassembled WGS sequence"/>
</dbReference>
<keyword evidence="3" id="KW-1185">Reference proteome</keyword>
<evidence type="ECO:0000313" key="2">
    <source>
        <dbReference type="EMBL" id="GIY65108.1"/>
    </source>
</evidence>
<comment type="caution">
    <text evidence="2">The sequence shown here is derived from an EMBL/GenBank/DDBJ whole genome shotgun (WGS) entry which is preliminary data.</text>
</comment>
<dbReference type="AlphaFoldDB" id="A0AAV4V4Y6"/>
<evidence type="ECO:0000313" key="3">
    <source>
        <dbReference type="Proteomes" id="UP001054837"/>
    </source>
</evidence>
<keyword evidence="1" id="KW-0472">Membrane</keyword>
<dbReference type="EMBL" id="BPLQ01012387">
    <property type="protein sequence ID" value="GIY65108.1"/>
    <property type="molecule type" value="Genomic_DNA"/>
</dbReference>
<accession>A0AAV4V4Y6</accession>
<organism evidence="2 3">
    <name type="scientific">Caerostris darwini</name>
    <dbReference type="NCBI Taxonomy" id="1538125"/>
    <lineage>
        <taxon>Eukaryota</taxon>
        <taxon>Metazoa</taxon>
        <taxon>Ecdysozoa</taxon>
        <taxon>Arthropoda</taxon>
        <taxon>Chelicerata</taxon>
        <taxon>Arachnida</taxon>
        <taxon>Araneae</taxon>
        <taxon>Araneomorphae</taxon>
        <taxon>Entelegynae</taxon>
        <taxon>Araneoidea</taxon>
        <taxon>Araneidae</taxon>
        <taxon>Caerostris</taxon>
    </lineage>
</organism>
<name>A0AAV4V4Y6_9ARAC</name>
<keyword evidence="1" id="KW-0812">Transmembrane</keyword>
<keyword evidence="1" id="KW-1133">Transmembrane helix</keyword>
<gene>
    <name evidence="2" type="ORF">CDAR_251751</name>
</gene>
<proteinExistence type="predicted"/>
<evidence type="ECO:0000256" key="1">
    <source>
        <dbReference type="SAM" id="Phobius"/>
    </source>
</evidence>
<reference evidence="2 3" key="1">
    <citation type="submission" date="2021-06" db="EMBL/GenBank/DDBJ databases">
        <title>Caerostris darwini draft genome.</title>
        <authorList>
            <person name="Kono N."/>
            <person name="Arakawa K."/>
        </authorList>
    </citation>
    <scope>NUCLEOTIDE SEQUENCE [LARGE SCALE GENOMIC DNA]</scope>
</reference>
<sequence>MDKYNSSCGIGQCQCCELFDHYSVNCRLPACVVICAGPHLTSECAHTTKLNNPVHANCEGPHPASYSGCPKFTKPVAPQLTIPFLIIEDDIRILIAQVSLLKDISLTIIFLLLHLLLFRLLSFNFIFLPYYHFLYLHIPPQKKTLNPNRHLFPLNDLLYPSLLLETSIVITEVGTVPELTRLAFSYTQQHNLHIAVPPTPTRFGSVTHSINDIAILA</sequence>
<feature type="transmembrane region" description="Helical" evidence="1">
    <location>
        <begin position="108"/>
        <end position="133"/>
    </location>
</feature>